<dbReference type="InterPro" id="IPR010255">
    <property type="entry name" value="Haem_peroxidase_sf"/>
</dbReference>
<dbReference type="Pfam" id="PF03098">
    <property type="entry name" value="An_peroxidase"/>
    <property type="match status" value="1"/>
</dbReference>
<evidence type="ECO:0000256" key="3">
    <source>
        <dbReference type="ARBA" id="ARBA00023002"/>
    </source>
</evidence>
<protein>
    <submittedName>
        <fullName evidence="6">Peroxidase family protein</fullName>
    </submittedName>
</protein>
<dbReference type="PROSITE" id="PS50292">
    <property type="entry name" value="PEROXIDASE_3"/>
    <property type="match status" value="1"/>
</dbReference>
<accession>A0ABU3QRQ3</accession>
<evidence type="ECO:0000313" key="7">
    <source>
        <dbReference type="Proteomes" id="UP001250181"/>
    </source>
</evidence>
<keyword evidence="7" id="KW-1185">Reference proteome</keyword>
<name>A0ABU3QRQ3_9ACTN</name>
<keyword evidence="6" id="KW-0575">Peroxidase</keyword>
<reference evidence="6 7" key="1">
    <citation type="submission" date="2023-09" db="EMBL/GenBank/DDBJ databases">
        <title>Streptomyces sp. nov.: A antagonism against Alternaria gaisen Producing Streptochlin, Isolated from Tamarix root soil.</title>
        <authorList>
            <person name="Chen Y."/>
        </authorList>
    </citation>
    <scope>NUCLEOTIDE SEQUENCE [LARGE SCALE GENOMIC DNA]</scope>
    <source>
        <strain evidence="6 7">TRM76323</strain>
    </source>
</reference>
<dbReference type="PANTHER" id="PTHR11903:SF39">
    <property type="entry name" value="PROSTAGLANDIN G_H SYNTHASE 2-LIKE"/>
    <property type="match status" value="1"/>
</dbReference>
<dbReference type="RefSeq" id="WP_315880458.1">
    <property type="nucleotide sequence ID" value="NZ_JAWCTQ010000041.1"/>
</dbReference>
<evidence type="ECO:0000256" key="4">
    <source>
        <dbReference type="ARBA" id="ARBA00023004"/>
    </source>
</evidence>
<evidence type="ECO:0000256" key="1">
    <source>
        <dbReference type="ARBA" id="ARBA00022723"/>
    </source>
</evidence>
<gene>
    <name evidence="6" type="ORF">RND61_25615</name>
</gene>
<dbReference type="Gene3D" id="1.10.640.10">
    <property type="entry name" value="Haem peroxidase domain superfamily, animal type"/>
    <property type="match status" value="1"/>
</dbReference>
<evidence type="ECO:0000256" key="2">
    <source>
        <dbReference type="ARBA" id="ARBA00022964"/>
    </source>
</evidence>
<keyword evidence="4" id="KW-0408">Iron</keyword>
<keyword evidence="1" id="KW-0479">Metal-binding</keyword>
<dbReference type="InterPro" id="IPR037120">
    <property type="entry name" value="Haem_peroxidase_sf_animal"/>
</dbReference>
<comment type="caution">
    <text evidence="6">The sequence shown here is derived from an EMBL/GenBank/DDBJ whole genome shotgun (WGS) entry which is preliminary data.</text>
</comment>
<dbReference type="Proteomes" id="UP001250181">
    <property type="component" value="Unassembled WGS sequence"/>
</dbReference>
<evidence type="ECO:0000313" key="6">
    <source>
        <dbReference type="EMBL" id="MDT9685416.1"/>
    </source>
</evidence>
<dbReference type="GO" id="GO:0004601">
    <property type="term" value="F:peroxidase activity"/>
    <property type="evidence" value="ECO:0007669"/>
    <property type="project" value="UniProtKB-KW"/>
</dbReference>
<sequence>MTTTSRKADAPTGDGRDPSRDGLRNRVEAHVLTHYEPLWRAVQRNRWLHRRTNAVLTDLAILKAPPRPNPLSTMAPYTSWPSLTDRSYVGRHLPPDTAPHPGRPAPERAAELFRREGAGETCHRSTALLPAFAQWFTDGFLRGHGRGGDPRRTDSPHTIDLVQLYGADEEVTSCLREFDGGRLKSRVVNGGEFPPLLCENGQIKAQFDALKPVRWEDVPEPLRDTVFATGGDRAHAHIGPMLVNVLFLREHNRIAGLLTRAHPTWDDERVFQTTRNILVVMTIRLVLEEYINHLTPYHFRFILDPTRTVRASWHRENWSTIEFSLVYRWHSLIPSSYRIDGEDVPLLHTLANGRLLEDRGMGPLFDDLSRQPAGRMGLFNTDPLLLPTETRSLEVSRELQVASYNDYREHFGFPRVTDLRQVSGDPVVREALYDLYTDVDELDLYVGIFAEDRRHGSLFGNLLGRIIGIDSFSEALTNPLLSPRLFTPATFSPEGMEILRRTRSLSDVVHRNLPEDDGRYLVSLGTKHARDAGDVRGGRAV</sequence>
<proteinExistence type="predicted"/>
<keyword evidence="2" id="KW-0223">Dioxygenase</keyword>
<keyword evidence="3" id="KW-0560">Oxidoreductase</keyword>
<feature type="region of interest" description="Disordered" evidence="5">
    <location>
        <begin position="1"/>
        <end position="23"/>
    </location>
</feature>
<dbReference type="PRINTS" id="PR00457">
    <property type="entry name" value="ANPEROXIDASE"/>
</dbReference>
<dbReference type="InterPro" id="IPR050783">
    <property type="entry name" value="Oxylipin_biosynth_metab"/>
</dbReference>
<evidence type="ECO:0000256" key="5">
    <source>
        <dbReference type="SAM" id="MobiDB-lite"/>
    </source>
</evidence>
<dbReference type="InterPro" id="IPR019791">
    <property type="entry name" value="Haem_peroxidase_animal"/>
</dbReference>
<dbReference type="PANTHER" id="PTHR11903">
    <property type="entry name" value="PROSTAGLANDIN G/H SYNTHASE"/>
    <property type="match status" value="1"/>
</dbReference>
<dbReference type="EMBL" id="JAWCTQ010000041">
    <property type="protein sequence ID" value="MDT9685416.1"/>
    <property type="molecule type" value="Genomic_DNA"/>
</dbReference>
<dbReference type="SUPFAM" id="SSF48113">
    <property type="entry name" value="Heme-dependent peroxidases"/>
    <property type="match status" value="1"/>
</dbReference>
<organism evidence="6 7">
    <name type="scientific">Streptomyces tamarix</name>
    <dbReference type="NCBI Taxonomy" id="3078565"/>
    <lineage>
        <taxon>Bacteria</taxon>
        <taxon>Bacillati</taxon>
        <taxon>Actinomycetota</taxon>
        <taxon>Actinomycetes</taxon>
        <taxon>Kitasatosporales</taxon>
        <taxon>Streptomycetaceae</taxon>
        <taxon>Streptomyces</taxon>
    </lineage>
</organism>